<evidence type="ECO:0000313" key="11">
    <source>
        <dbReference type="Proteomes" id="UP000244855"/>
    </source>
</evidence>
<keyword evidence="3 8" id="KW-0378">Hydrolase</keyword>
<keyword evidence="11" id="KW-1185">Reference proteome</keyword>
<proteinExistence type="inferred from homology"/>
<dbReference type="GO" id="GO:0006465">
    <property type="term" value="P:signal peptide processing"/>
    <property type="evidence" value="ECO:0007669"/>
    <property type="project" value="InterPro"/>
</dbReference>
<keyword evidence="5" id="KW-0472">Membrane</keyword>
<dbReference type="NCBIfam" id="TIGR02227">
    <property type="entry name" value="sigpep_I_bact"/>
    <property type="match status" value="1"/>
</dbReference>
<evidence type="ECO:0000256" key="8">
    <source>
        <dbReference type="RuleBase" id="RU362041"/>
    </source>
</evidence>
<evidence type="ECO:0000256" key="7">
    <source>
        <dbReference type="PIRSR" id="PIRSR600223-1"/>
    </source>
</evidence>
<keyword evidence="2 8" id="KW-0999">Mitochondrion inner membrane</keyword>
<evidence type="ECO:0000256" key="4">
    <source>
        <dbReference type="ARBA" id="ARBA00023128"/>
    </source>
</evidence>
<sequence length="205" mass="23206">MPLPRIRPTLFARLRAATSLKYVPPHHQSTALGQFTWAFNLYIFGHIFFSYVGGISATSGISMVPTIPPDVISQPWVIYSKWYRRGRDIKVGDVVTFKTPSKPKQDACKRVIGMPGDYVSVVSPGREAEDLGKKPEEGDWANVKSEVFRVPEGHCWVQGDNLEWSRDSRMYGPVPLALVQSKVLGYFTWGQLKWFKNGLEDTKNE</sequence>
<name>A0A2V1E534_9PLEO</name>
<evidence type="ECO:0000256" key="6">
    <source>
        <dbReference type="ARBA" id="ARBA00038445"/>
    </source>
</evidence>
<dbReference type="STRING" id="97972.A0A2V1E534"/>
<comment type="similarity">
    <text evidence="6">Belongs to the peptidase S26 family. IMP1 subfamily.</text>
</comment>
<dbReference type="PANTHER" id="PTHR12383:SF16">
    <property type="entry name" value="MITOCHONDRIAL INNER MEMBRANE PROTEASE SUBUNIT 1"/>
    <property type="match status" value="1"/>
</dbReference>
<evidence type="ECO:0000256" key="1">
    <source>
        <dbReference type="ARBA" id="ARBA00004273"/>
    </source>
</evidence>
<dbReference type="InterPro" id="IPR000223">
    <property type="entry name" value="Pept_S26A_signal_pept_1"/>
</dbReference>
<dbReference type="PRINTS" id="PR00727">
    <property type="entry name" value="LEADERPTASE"/>
</dbReference>
<evidence type="ECO:0000313" key="10">
    <source>
        <dbReference type="EMBL" id="PVI05219.1"/>
    </source>
</evidence>
<dbReference type="SUPFAM" id="SSF51306">
    <property type="entry name" value="LexA/Signal peptidase"/>
    <property type="match status" value="1"/>
</dbReference>
<dbReference type="InterPro" id="IPR019533">
    <property type="entry name" value="Peptidase_S26"/>
</dbReference>
<keyword evidence="8" id="KW-0645">Protease</keyword>
<evidence type="ECO:0000256" key="5">
    <source>
        <dbReference type="ARBA" id="ARBA00023136"/>
    </source>
</evidence>
<feature type="active site" evidence="7">
    <location>
        <position position="62"/>
    </location>
</feature>
<dbReference type="Pfam" id="PF10502">
    <property type="entry name" value="Peptidase_S26"/>
    <property type="match status" value="1"/>
</dbReference>
<gene>
    <name evidence="10" type="ORF">DM02DRAFT_584631</name>
</gene>
<dbReference type="InterPro" id="IPR036286">
    <property type="entry name" value="LexA/Signal_pep-like_sf"/>
</dbReference>
<dbReference type="OrthoDB" id="308440at2759"/>
<protein>
    <recommendedName>
        <fullName evidence="8">Mitochondrial inner membrane protease subunit</fullName>
        <ecNumber evidence="8">3.4.21.-</ecNumber>
    </recommendedName>
</protein>
<comment type="subcellular location">
    <subcellularLocation>
        <location evidence="1 8">Mitochondrion inner membrane</location>
    </subcellularLocation>
</comment>
<keyword evidence="4 8" id="KW-0496">Mitochondrion</keyword>
<accession>A0A2V1E534</accession>
<dbReference type="EC" id="3.4.21.-" evidence="8"/>
<dbReference type="GO" id="GO:0006627">
    <property type="term" value="P:protein processing involved in protein targeting to mitochondrion"/>
    <property type="evidence" value="ECO:0007669"/>
    <property type="project" value="TreeGrafter"/>
</dbReference>
<evidence type="ECO:0000259" key="9">
    <source>
        <dbReference type="Pfam" id="PF10502"/>
    </source>
</evidence>
<organism evidence="10 11">
    <name type="scientific">Periconia macrospinosa</name>
    <dbReference type="NCBI Taxonomy" id="97972"/>
    <lineage>
        <taxon>Eukaryota</taxon>
        <taxon>Fungi</taxon>
        <taxon>Dikarya</taxon>
        <taxon>Ascomycota</taxon>
        <taxon>Pezizomycotina</taxon>
        <taxon>Dothideomycetes</taxon>
        <taxon>Pleosporomycetidae</taxon>
        <taxon>Pleosporales</taxon>
        <taxon>Massarineae</taxon>
        <taxon>Periconiaceae</taxon>
        <taxon>Periconia</taxon>
    </lineage>
</organism>
<evidence type="ECO:0000256" key="3">
    <source>
        <dbReference type="ARBA" id="ARBA00022801"/>
    </source>
</evidence>
<dbReference type="InterPro" id="IPR052064">
    <property type="entry name" value="Mito_IMP1_subunit"/>
</dbReference>
<dbReference type="Gene3D" id="2.10.109.10">
    <property type="entry name" value="Umud Fragment, subunit A"/>
    <property type="match status" value="1"/>
</dbReference>
<dbReference type="PROSITE" id="PS00760">
    <property type="entry name" value="SPASE_I_2"/>
    <property type="match status" value="1"/>
</dbReference>
<dbReference type="GO" id="GO:0042720">
    <property type="term" value="C:mitochondrial inner membrane peptidase complex"/>
    <property type="evidence" value="ECO:0007669"/>
    <property type="project" value="TreeGrafter"/>
</dbReference>
<dbReference type="InterPro" id="IPR019757">
    <property type="entry name" value="Pept_S26A_signal_pept_1_Lys-AS"/>
</dbReference>
<dbReference type="AlphaFoldDB" id="A0A2V1E534"/>
<dbReference type="PANTHER" id="PTHR12383">
    <property type="entry name" value="PROTEASE FAMILY S26 MITOCHONDRIAL INNER MEMBRANE PROTEASE-RELATED"/>
    <property type="match status" value="1"/>
</dbReference>
<dbReference type="GO" id="GO:0004252">
    <property type="term" value="F:serine-type endopeptidase activity"/>
    <property type="evidence" value="ECO:0007669"/>
    <property type="project" value="InterPro"/>
</dbReference>
<dbReference type="CDD" id="cd06530">
    <property type="entry name" value="S26_SPase_I"/>
    <property type="match status" value="1"/>
</dbReference>
<reference evidence="10 11" key="1">
    <citation type="journal article" date="2018" name="Sci. Rep.">
        <title>Comparative genomics provides insights into the lifestyle and reveals functional heterogeneity of dark septate endophytic fungi.</title>
        <authorList>
            <person name="Knapp D.G."/>
            <person name="Nemeth J.B."/>
            <person name="Barry K."/>
            <person name="Hainaut M."/>
            <person name="Henrissat B."/>
            <person name="Johnson J."/>
            <person name="Kuo A."/>
            <person name="Lim J.H.P."/>
            <person name="Lipzen A."/>
            <person name="Nolan M."/>
            <person name="Ohm R.A."/>
            <person name="Tamas L."/>
            <person name="Grigoriev I.V."/>
            <person name="Spatafora J.W."/>
            <person name="Nagy L.G."/>
            <person name="Kovacs G.M."/>
        </authorList>
    </citation>
    <scope>NUCLEOTIDE SEQUENCE [LARGE SCALE GENOMIC DNA]</scope>
    <source>
        <strain evidence="10 11">DSE2036</strain>
    </source>
</reference>
<feature type="active site" evidence="7">
    <location>
        <position position="109"/>
    </location>
</feature>
<dbReference type="EMBL" id="KZ805315">
    <property type="protein sequence ID" value="PVI05219.1"/>
    <property type="molecule type" value="Genomic_DNA"/>
</dbReference>
<feature type="domain" description="Peptidase S26" evidence="9">
    <location>
        <begin position="46"/>
        <end position="182"/>
    </location>
</feature>
<evidence type="ECO:0000256" key="2">
    <source>
        <dbReference type="ARBA" id="ARBA00022792"/>
    </source>
</evidence>
<dbReference type="Proteomes" id="UP000244855">
    <property type="component" value="Unassembled WGS sequence"/>
</dbReference>